<protein>
    <recommendedName>
        <fullName evidence="4">Pectinesterase inhibitor domain-containing protein</fullName>
    </recommendedName>
</protein>
<dbReference type="EMBL" id="JAAALK010000079">
    <property type="protein sequence ID" value="KAG8099450.1"/>
    <property type="molecule type" value="Genomic_DNA"/>
</dbReference>
<keyword evidence="1" id="KW-0732">Signal</keyword>
<feature type="signal peptide" evidence="1">
    <location>
        <begin position="1"/>
        <end position="25"/>
    </location>
</feature>
<evidence type="ECO:0008006" key="4">
    <source>
        <dbReference type="Google" id="ProtNLM"/>
    </source>
</evidence>
<reference evidence="2" key="1">
    <citation type="journal article" date="2021" name="bioRxiv">
        <title>Whole Genome Assembly and Annotation of Northern Wild Rice, Zizania palustris L., Supports a Whole Genome Duplication in the Zizania Genus.</title>
        <authorList>
            <person name="Haas M."/>
            <person name="Kono T."/>
            <person name="Macchietto M."/>
            <person name="Millas R."/>
            <person name="McGilp L."/>
            <person name="Shao M."/>
            <person name="Duquette J."/>
            <person name="Hirsch C.N."/>
            <person name="Kimball J."/>
        </authorList>
    </citation>
    <scope>NUCLEOTIDE SEQUENCE</scope>
    <source>
        <tissue evidence="2">Fresh leaf tissue</tissue>
    </source>
</reference>
<accession>A0A8J5X158</accession>
<evidence type="ECO:0000256" key="1">
    <source>
        <dbReference type="SAM" id="SignalP"/>
    </source>
</evidence>
<proteinExistence type="predicted"/>
<reference evidence="2" key="2">
    <citation type="submission" date="2021-02" db="EMBL/GenBank/DDBJ databases">
        <authorList>
            <person name="Kimball J.A."/>
            <person name="Haas M.W."/>
            <person name="Macchietto M."/>
            <person name="Kono T."/>
            <person name="Duquette J."/>
            <person name="Shao M."/>
        </authorList>
    </citation>
    <scope>NUCLEOTIDE SEQUENCE</scope>
    <source>
        <tissue evidence="2">Fresh leaf tissue</tissue>
    </source>
</reference>
<feature type="chain" id="PRO_5035159883" description="Pectinesterase inhibitor domain-containing protein" evidence="1">
    <location>
        <begin position="26"/>
        <end position="70"/>
    </location>
</feature>
<gene>
    <name evidence="2" type="ORF">GUJ93_ZPchr0013g34553</name>
</gene>
<evidence type="ECO:0000313" key="2">
    <source>
        <dbReference type="EMBL" id="KAG8099450.1"/>
    </source>
</evidence>
<name>A0A8J5X158_ZIZPA</name>
<dbReference type="Proteomes" id="UP000729402">
    <property type="component" value="Unassembled WGS sequence"/>
</dbReference>
<organism evidence="2 3">
    <name type="scientific">Zizania palustris</name>
    <name type="common">Northern wild rice</name>
    <dbReference type="NCBI Taxonomy" id="103762"/>
    <lineage>
        <taxon>Eukaryota</taxon>
        <taxon>Viridiplantae</taxon>
        <taxon>Streptophyta</taxon>
        <taxon>Embryophyta</taxon>
        <taxon>Tracheophyta</taxon>
        <taxon>Spermatophyta</taxon>
        <taxon>Magnoliopsida</taxon>
        <taxon>Liliopsida</taxon>
        <taxon>Poales</taxon>
        <taxon>Poaceae</taxon>
        <taxon>BOP clade</taxon>
        <taxon>Oryzoideae</taxon>
        <taxon>Oryzeae</taxon>
        <taxon>Zizaniinae</taxon>
        <taxon>Zizania</taxon>
    </lineage>
</organism>
<keyword evidence="3" id="KW-1185">Reference proteome</keyword>
<evidence type="ECO:0000313" key="3">
    <source>
        <dbReference type="Proteomes" id="UP000729402"/>
    </source>
</evidence>
<comment type="caution">
    <text evidence="2">The sequence shown here is derived from an EMBL/GenBank/DDBJ whole genome shotgun (WGS) entry which is preliminary data.</text>
</comment>
<sequence length="70" mass="7217">MASSTSSSNILRLFVAVLLCTTAYSGHPVPAASSSKDDTGVVSGTGKVYTKVCEAARVAALVLDMTAFQY</sequence>
<dbReference type="AlphaFoldDB" id="A0A8J5X158"/>